<evidence type="ECO:0000259" key="5">
    <source>
        <dbReference type="PROSITE" id="PS51736"/>
    </source>
</evidence>
<dbReference type="PROSITE" id="PS51736">
    <property type="entry name" value="RECOMBINASES_3"/>
    <property type="match status" value="1"/>
</dbReference>
<evidence type="ECO:0000256" key="4">
    <source>
        <dbReference type="PROSITE-ProRule" id="PRU10137"/>
    </source>
</evidence>
<protein>
    <submittedName>
        <fullName evidence="6">Recombinase family protein</fullName>
    </submittedName>
</protein>
<name>A0A941GUM1_9CHRO</name>
<keyword evidence="1" id="KW-0229">DNA integration</keyword>
<dbReference type="Pfam" id="PF00239">
    <property type="entry name" value="Resolvase"/>
    <property type="match status" value="1"/>
</dbReference>
<dbReference type="Proteomes" id="UP000767446">
    <property type="component" value="Unassembled WGS sequence"/>
</dbReference>
<dbReference type="InterPro" id="IPR036162">
    <property type="entry name" value="Resolvase-like_N_sf"/>
</dbReference>
<evidence type="ECO:0000313" key="7">
    <source>
        <dbReference type="Proteomes" id="UP000767446"/>
    </source>
</evidence>
<gene>
    <name evidence="6" type="ORF">DSM107014_05695</name>
</gene>
<dbReference type="GO" id="GO:0015074">
    <property type="term" value="P:DNA integration"/>
    <property type="evidence" value="ECO:0007669"/>
    <property type="project" value="UniProtKB-KW"/>
</dbReference>
<proteinExistence type="predicted"/>
<evidence type="ECO:0000256" key="3">
    <source>
        <dbReference type="ARBA" id="ARBA00023172"/>
    </source>
</evidence>
<evidence type="ECO:0000256" key="2">
    <source>
        <dbReference type="ARBA" id="ARBA00023125"/>
    </source>
</evidence>
<comment type="caution">
    <text evidence="6">The sequence shown here is derived from an EMBL/GenBank/DDBJ whole genome shotgun (WGS) entry which is preliminary data.</text>
</comment>
<accession>A0A941GUM1</accession>
<dbReference type="Gene3D" id="3.40.50.1390">
    <property type="entry name" value="Resolvase, N-terminal catalytic domain"/>
    <property type="match status" value="1"/>
</dbReference>
<evidence type="ECO:0000256" key="1">
    <source>
        <dbReference type="ARBA" id="ARBA00022908"/>
    </source>
</evidence>
<organism evidence="6 7">
    <name type="scientific">Gomphosphaeria aponina SAG 52.96 = DSM 107014</name>
    <dbReference type="NCBI Taxonomy" id="1521640"/>
    <lineage>
        <taxon>Bacteria</taxon>
        <taxon>Bacillati</taxon>
        <taxon>Cyanobacteriota</taxon>
        <taxon>Cyanophyceae</taxon>
        <taxon>Oscillatoriophycideae</taxon>
        <taxon>Chroococcales</taxon>
        <taxon>Gomphosphaeriaceae</taxon>
        <taxon>Gomphosphaeria</taxon>
    </lineage>
</organism>
<dbReference type="GO" id="GO:0000150">
    <property type="term" value="F:DNA strand exchange activity"/>
    <property type="evidence" value="ECO:0007669"/>
    <property type="project" value="InterPro"/>
</dbReference>
<dbReference type="InterPro" id="IPR006118">
    <property type="entry name" value="Recombinase_CS"/>
</dbReference>
<dbReference type="EMBL" id="JADQBC010000029">
    <property type="protein sequence ID" value="MBR8827388.1"/>
    <property type="molecule type" value="Genomic_DNA"/>
</dbReference>
<feature type="non-terminal residue" evidence="6">
    <location>
        <position position="79"/>
    </location>
</feature>
<keyword evidence="3" id="KW-0233">DNA recombination</keyword>
<feature type="domain" description="Resolvase/invertase-type recombinase catalytic" evidence="5">
    <location>
        <begin position="50"/>
        <end position="79"/>
    </location>
</feature>
<dbReference type="InterPro" id="IPR006119">
    <property type="entry name" value="Resolv_N"/>
</dbReference>
<sequence length="79" mass="9381">MLENWGYQQKPCWDKSGKLVARRTLSNPRYYTEDDLRVAKGLQNQQTKRKTVIYCRVSSKKQKTELENQKHALIEFCDS</sequence>
<dbReference type="PROSITE" id="PS00397">
    <property type="entry name" value="RECOMBINASES_1"/>
    <property type="match status" value="1"/>
</dbReference>
<evidence type="ECO:0000313" key="6">
    <source>
        <dbReference type="EMBL" id="MBR8827388.1"/>
    </source>
</evidence>
<reference evidence="6" key="1">
    <citation type="submission" date="2021-02" db="EMBL/GenBank/DDBJ databases">
        <title>Metagenome analyses of Stigonema ocellatum DSM 106950, Chlorogloea purpurea SAG 13.99 and Gomphosphaeria aponina DSM 107014.</title>
        <authorList>
            <person name="Marter P."/>
            <person name="Huang S."/>
        </authorList>
    </citation>
    <scope>NUCLEOTIDE SEQUENCE</scope>
    <source>
        <strain evidence="6">JP213</strain>
    </source>
</reference>
<feature type="active site" description="O-(5'-phospho-DNA)-serine intermediate" evidence="4">
    <location>
        <position position="58"/>
    </location>
</feature>
<dbReference type="GO" id="GO:0003677">
    <property type="term" value="F:DNA binding"/>
    <property type="evidence" value="ECO:0007669"/>
    <property type="project" value="UniProtKB-KW"/>
</dbReference>
<keyword evidence="2" id="KW-0238">DNA-binding</keyword>
<dbReference type="AlphaFoldDB" id="A0A941GUM1"/>